<dbReference type="Proteomes" id="UP000069940">
    <property type="component" value="Unassembled WGS sequence"/>
</dbReference>
<sequence>MLPEVLKFIRESDEKVIHVDTLLDRIGTEPTAPENASSHLAQALADGRRLGLVSIQRDRIKPLVPLDGQSEPLNFASQLLLLTTQAPKLDDLPDDGGSRVEEASEGRLLRPRKPDMRQPPPKTPLAGGQSRGGYVRSKLDPEPKADGRRMRVSGIMQAAGSKRTVGRSRSGARKRSRSRRGRSASRARSRGGRRRGQSSRSRSRSRR</sequence>
<accession>A0ABM1XJG6</accession>
<feature type="compositionally biased region" description="Basic and acidic residues" evidence="1">
    <location>
        <begin position="88"/>
        <end position="116"/>
    </location>
</feature>
<evidence type="ECO:0000256" key="1">
    <source>
        <dbReference type="SAM" id="MobiDB-lite"/>
    </source>
</evidence>
<evidence type="ECO:0000313" key="3">
    <source>
        <dbReference type="Proteomes" id="UP000069940"/>
    </source>
</evidence>
<dbReference type="EnsemblMetazoa" id="AALFPA23_000194.R37806">
    <property type="protein sequence ID" value="AALFPA23_000194.P37806"/>
    <property type="gene ID" value="AALFPA23_000194"/>
</dbReference>
<dbReference type="GeneID" id="115270463"/>
<evidence type="ECO:0000313" key="2">
    <source>
        <dbReference type="EnsemblMetazoa" id="AALFPA23_000194.P37806"/>
    </source>
</evidence>
<dbReference type="RefSeq" id="XP_029736061.1">
    <property type="nucleotide sequence ID" value="XM_029880201.2"/>
</dbReference>
<protein>
    <submittedName>
        <fullName evidence="2">Uncharacterized protein</fullName>
    </submittedName>
</protein>
<reference evidence="3" key="1">
    <citation type="journal article" date="2015" name="Proc. Natl. Acad. Sci. U.S.A.">
        <title>Genome sequence of the Asian Tiger mosquito, Aedes albopictus, reveals insights into its biology, genetics, and evolution.</title>
        <authorList>
            <person name="Chen X.G."/>
            <person name="Jiang X."/>
            <person name="Gu J."/>
            <person name="Xu M."/>
            <person name="Wu Y."/>
            <person name="Deng Y."/>
            <person name="Zhang C."/>
            <person name="Bonizzoni M."/>
            <person name="Dermauw W."/>
            <person name="Vontas J."/>
            <person name="Armbruster P."/>
            <person name="Huang X."/>
            <person name="Yang Y."/>
            <person name="Zhang H."/>
            <person name="He W."/>
            <person name="Peng H."/>
            <person name="Liu Y."/>
            <person name="Wu K."/>
            <person name="Chen J."/>
            <person name="Lirakis M."/>
            <person name="Topalis P."/>
            <person name="Van Leeuwen T."/>
            <person name="Hall A.B."/>
            <person name="Jiang X."/>
            <person name="Thorpe C."/>
            <person name="Mueller R.L."/>
            <person name="Sun C."/>
            <person name="Waterhouse R.M."/>
            <person name="Yan G."/>
            <person name="Tu Z.J."/>
            <person name="Fang X."/>
            <person name="James A.A."/>
        </authorList>
    </citation>
    <scope>NUCLEOTIDE SEQUENCE [LARGE SCALE GENOMIC DNA]</scope>
    <source>
        <strain evidence="3">Foshan</strain>
    </source>
</reference>
<name>A0ABM1XJG6_AEDAL</name>
<organism evidence="2 3">
    <name type="scientific">Aedes albopictus</name>
    <name type="common">Asian tiger mosquito</name>
    <name type="synonym">Stegomyia albopicta</name>
    <dbReference type="NCBI Taxonomy" id="7160"/>
    <lineage>
        <taxon>Eukaryota</taxon>
        <taxon>Metazoa</taxon>
        <taxon>Ecdysozoa</taxon>
        <taxon>Arthropoda</taxon>
        <taxon>Hexapoda</taxon>
        <taxon>Insecta</taxon>
        <taxon>Pterygota</taxon>
        <taxon>Neoptera</taxon>
        <taxon>Endopterygota</taxon>
        <taxon>Diptera</taxon>
        <taxon>Nematocera</taxon>
        <taxon>Culicoidea</taxon>
        <taxon>Culicidae</taxon>
        <taxon>Culicinae</taxon>
        <taxon>Aedini</taxon>
        <taxon>Aedes</taxon>
        <taxon>Stegomyia</taxon>
    </lineage>
</organism>
<feature type="compositionally biased region" description="Basic residues" evidence="1">
    <location>
        <begin position="164"/>
        <end position="207"/>
    </location>
</feature>
<keyword evidence="3" id="KW-1185">Reference proteome</keyword>
<feature type="region of interest" description="Disordered" evidence="1">
    <location>
        <begin position="88"/>
        <end position="207"/>
    </location>
</feature>
<reference evidence="2" key="2">
    <citation type="submission" date="2025-05" db="UniProtKB">
        <authorList>
            <consortium name="EnsemblMetazoa"/>
        </authorList>
    </citation>
    <scope>IDENTIFICATION</scope>
    <source>
        <strain evidence="2">Foshan</strain>
    </source>
</reference>
<proteinExistence type="predicted"/>
<feature type="compositionally biased region" description="Basic and acidic residues" evidence="1">
    <location>
        <begin position="137"/>
        <end position="149"/>
    </location>
</feature>